<reference evidence="2" key="1">
    <citation type="submission" date="2018-01" db="EMBL/GenBank/DDBJ databases">
        <title>An insight into the sialome of Amazonian anophelines.</title>
        <authorList>
            <person name="Ribeiro J.M."/>
            <person name="Scarpassa V."/>
            <person name="Calvo E."/>
        </authorList>
    </citation>
    <scope>NUCLEOTIDE SEQUENCE</scope>
    <source>
        <tissue evidence="2">Salivary glands</tissue>
    </source>
</reference>
<accession>A0A2M3ZT60</accession>
<feature type="chain" id="PRO_5014856727" evidence="1">
    <location>
        <begin position="22"/>
        <end position="71"/>
    </location>
</feature>
<organism evidence="2">
    <name type="scientific">Anopheles braziliensis</name>
    <dbReference type="NCBI Taxonomy" id="58242"/>
    <lineage>
        <taxon>Eukaryota</taxon>
        <taxon>Metazoa</taxon>
        <taxon>Ecdysozoa</taxon>
        <taxon>Arthropoda</taxon>
        <taxon>Hexapoda</taxon>
        <taxon>Insecta</taxon>
        <taxon>Pterygota</taxon>
        <taxon>Neoptera</taxon>
        <taxon>Endopterygota</taxon>
        <taxon>Diptera</taxon>
        <taxon>Nematocera</taxon>
        <taxon>Culicoidea</taxon>
        <taxon>Culicidae</taxon>
        <taxon>Anophelinae</taxon>
        <taxon>Anopheles</taxon>
    </lineage>
</organism>
<protein>
    <submittedName>
        <fullName evidence="2">Putative secreted peptide</fullName>
    </submittedName>
</protein>
<keyword evidence="1" id="KW-0732">Signal</keyword>
<dbReference type="EMBL" id="GGFM01010932">
    <property type="protein sequence ID" value="MBW31683.1"/>
    <property type="molecule type" value="Transcribed_RNA"/>
</dbReference>
<name>A0A2M3ZT60_9DIPT</name>
<evidence type="ECO:0000256" key="1">
    <source>
        <dbReference type="SAM" id="SignalP"/>
    </source>
</evidence>
<proteinExistence type="predicted"/>
<dbReference type="AlphaFoldDB" id="A0A2M3ZT60"/>
<evidence type="ECO:0000313" key="2">
    <source>
        <dbReference type="EMBL" id="MBW31683.1"/>
    </source>
</evidence>
<feature type="signal peptide" evidence="1">
    <location>
        <begin position="1"/>
        <end position="21"/>
    </location>
</feature>
<sequence>MFSRLFALLGFDTAFALPSEAENLLHSFTRGFIKITILQRSSKQLPDHEKLILVHALVTIRVKHVESDAKT</sequence>